<comment type="caution">
    <text evidence="2">The sequence shown here is derived from an EMBL/GenBank/DDBJ whole genome shotgun (WGS) entry which is preliminary data.</text>
</comment>
<keyword evidence="3" id="KW-1185">Reference proteome</keyword>
<dbReference type="GeneID" id="26909357"/>
<feature type="region of interest" description="Disordered" evidence="1">
    <location>
        <begin position="588"/>
        <end position="629"/>
    </location>
</feature>
<feature type="compositionally biased region" description="Low complexity" evidence="1">
    <location>
        <begin position="233"/>
        <end position="248"/>
    </location>
</feature>
<gene>
    <name evidence="2" type="ORF">ABB37_09074</name>
</gene>
<accession>A0A0N1J4B6</accession>
<name>A0A0N1J4B6_LEPPY</name>
<dbReference type="OrthoDB" id="273812at2759"/>
<evidence type="ECO:0000313" key="3">
    <source>
        <dbReference type="Proteomes" id="UP000037923"/>
    </source>
</evidence>
<dbReference type="EMBL" id="LGTL01000028">
    <property type="protein sequence ID" value="KPA74794.1"/>
    <property type="molecule type" value="Genomic_DNA"/>
</dbReference>
<feature type="region of interest" description="Disordered" evidence="1">
    <location>
        <begin position="209"/>
        <end position="248"/>
    </location>
</feature>
<dbReference type="RefSeq" id="XP_015653233.1">
    <property type="nucleotide sequence ID" value="XM_015808342.1"/>
</dbReference>
<feature type="region of interest" description="Disordered" evidence="1">
    <location>
        <begin position="291"/>
        <end position="349"/>
    </location>
</feature>
<dbReference type="AlphaFoldDB" id="A0A0N1J4B6"/>
<feature type="compositionally biased region" description="Low complexity" evidence="1">
    <location>
        <begin position="297"/>
        <end position="314"/>
    </location>
</feature>
<feature type="compositionally biased region" description="Acidic residues" evidence="1">
    <location>
        <begin position="709"/>
        <end position="719"/>
    </location>
</feature>
<sequence length="733" mass="78051">MASPQYSTPYSQLSYPSYTPLSVVPVKTDGSSTWSGNGNPRRTSNTSDADLRLLRAAVMYDVARQKGAAAASPPALAGGVHCATGARWPTPDTALAQRRPAGVSVFSAASTRTNAPLYAPQPSQHQHHHPPTSTIRYSDIERVRRLPNAASLPGATRATTATAAVVDGTAVEVQSDVVCAAEAAPYLCAFQEECQSLLALLGAPPPKRPALPPPPVPATAAAPITAAPPSPPSTCSSSSSLPPSLSPVAAAPLETTSTAASAVPASPPTPTTYAQLLREMDQLASLLQQEDNTNSDAAPLSQSSTPTTTSPARPVDAGKVTPEKQARPPHPSSGQAVRRRGPPSGAASRLAPSAAELVAHPPSPFWAAQLLRWVTFLIEKKQGVLRLITAFEATRTPSRRHAGCAEEASSGESAAVKVADGLLRLLRSLNPTTSDVEAWTSGQQRHMCTRVANLLAELTSSEEAVVAALLNDAAAGATMEREGVSKLNDAHSREQPSSVRPTPPTPVVRLPPAYRKDMLETLALLEKLSQENKALKLQLMDAQAELTKLRVEARGEREAKNEVATHFDRVAAQNADLISRLRDAEAKLQEAAAETKPNPQEDALRSQLDRQTSNLRDVRRELDDTKEESDTLRRTVLQLRDALMRHRAVIDLLSRHRRERQPDGSTTGPSSGGRARRLPDSPPMQLIEDILSGVRDAPSSTLSSITGSGEEEEAEEEATYDVSNEASKEAYRA</sequence>
<dbReference type="OMA" id="AQPYYND"/>
<feature type="compositionally biased region" description="Basic and acidic residues" evidence="1">
    <location>
        <begin position="485"/>
        <end position="494"/>
    </location>
</feature>
<feature type="compositionally biased region" description="Polar residues" evidence="1">
    <location>
        <begin position="698"/>
        <end position="707"/>
    </location>
</feature>
<evidence type="ECO:0000313" key="2">
    <source>
        <dbReference type="EMBL" id="KPA74794.1"/>
    </source>
</evidence>
<feature type="region of interest" description="Disordered" evidence="1">
    <location>
        <begin position="653"/>
        <end position="733"/>
    </location>
</feature>
<dbReference type="Proteomes" id="UP000037923">
    <property type="component" value="Unassembled WGS sequence"/>
</dbReference>
<protein>
    <submittedName>
        <fullName evidence="2">Uncharacterized protein</fullName>
    </submittedName>
</protein>
<reference evidence="2 3" key="1">
    <citation type="submission" date="2015-07" db="EMBL/GenBank/DDBJ databases">
        <title>High-quality genome of monoxenous trypanosomatid Leptomonas pyrrhocoris.</title>
        <authorList>
            <person name="Flegontov P."/>
            <person name="Butenko A."/>
            <person name="Firsov S."/>
            <person name="Vlcek C."/>
            <person name="Logacheva M.D."/>
            <person name="Field M."/>
            <person name="Filatov D."/>
            <person name="Flegontova O."/>
            <person name="Gerasimov E."/>
            <person name="Jackson A.P."/>
            <person name="Kelly S."/>
            <person name="Opperdoes F."/>
            <person name="O'Reilly A."/>
            <person name="Votypka J."/>
            <person name="Yurchenko V."/>
            <person name="Lukes J."/>
        </authorList>
    </citation>
    <scope>NUCLEOTIDE SEQUENCE [LARGE SCALE GENOMIC DNA]</scope>
    <source>
        <strain evidence="2">H10</strain>
    </source>
</reference>
<feature type="region of interest" description="Disordered" evidence="1">
    <location>
        <begin position="485"/>
        <end position="506"/>
    </location>
</feature>
<proteinExistence type="predicted"/>
<feature type="compositionally biased region" description="Low complexity" evidence="1">
    <location>
        <begin position="664"/>
        <end position="673"/>
    </location>
</feature>
<dbReference type="VEuPathDB" id="TriTrypDB:LpyrH10_28_1070"/>
<feature type="compositionally biased region" description="Polar residues" evidence="1">
    <location>
        <begin position="29"/>
        <end position="48"/>
    </location>
</feature>
<feature type="compositionally biased region" description="Basic and acidic residues" evidence="1">
    <location>
        <begin position="616"/>
        <end position="629"/>
    </location>
</feature>
<evidence type="ECO:0000256" key="1">
    <source>
        <dbReference type="SAM" id="MobiDB-lite"/>
    </source>
</evidence>
<organism evidence="2 3">
    <name type="scientific">Leptomonas pyrrhocoris</name>
    <name type="common">Firebug parasite</name>
    <dbReference type="NCBI Taxonomy" id="157538"/>
    <lineage>
        <taxon>Eukaryota</taxon>
        <taxon>Discoba</taxon>
        <taxon>Euglenozoa</taxon>
        <taxon>Kinetoplastea</taxon>
        <taxon>Metakinetoplastina</taxon>
        <taxon>Trypanosomatida</taxon>
        <taxon>Trypanosomatidae</taxon>
        <taxon>Leishmaniinae</taxon>
        <taxon>Leptomonas</taxon>
    </lineage>
</organism>
<feature type="region of interest" description="Disordered" evidence="1">
    <location>
        <begin position="28"/>
        <end position="48"/>
    </location>
</feature>